<name>A0ABP7D9S8_9MICC</name>
<gene>
    <name evidence="2" type="ORF">GCM10022377_13640</name>
</gene>
<feature type="region of interest" description="Disordered" evidence="1">
    <location>
        <begin position="33"/>
        <end position="55"/>
    </location>
</feature>
<evidence type="ECO:0000313" key="3">
    <source>
        <dbReference type="Proteomes" id="UP001501536"/>
    </source>
</evidence>
<evidence type="ECO:0000313" key="2">
    <source>
        <dbReference type="EMBL" id="GAA3701353.1"/>
    </source>
</evidence>
<protein>
    <submittedName>
        <fullName evidence="2">Uncharacterized protein</fullName>
    </submittedName>
</protein>
<accession>A0ABP7D9S8</accession>
<evidence type="ECO:0000256" key="1">
    <source>
        <dbReference type="SAM" id="MobiDB-lite"/>
    </source>
</evidence>
<feature type="compositionally biased region" description="Basic and acidic residues" evidence="1">
    <location>
        <begin position="39"/>
        <end position="55"/>
    </location>
</feature>
<sequence length="55" mass="5866">MPRRGNGPMADSVIDEASDTTRVSLDFSAGLRTDVAGRSADRHPGVHDASKMEKP</sequence>
<feature type="region of interest" description="Disordered" evidence="1">
    <location>
        <begin position="1"/>
        <end position="21"/>
    </location>
</feature>
<comment type="caution">
    <text evidence="2">The sequence shown here is derived from an EMBL/GenBank/DDBJ whole genome shotgun (WGS) entry which is preliminary data.</text>
</comment>
<keyword evidence="3" id="KW-1185">Reference proteome</keyword>
<dbReference type="EMBL" id="BAABCJ010000002">
    <property type="protein sequence ID" value="GAA3701353.1"/>
    <property type="molecule type" value="Genomic_DNA"/>
</dbReference>
<reference evidence="3" key="1">
    <citation type="journal article" date="2019" name="Int. J. Syst. Evol. Microbiol.">
        <title>The Global Catalogue of Microorganisms (GCM) 10K type strain sequencing project: providing services to taxonomists for standard genome sequencing and annotation.</title>
        <authorList>
            <consortium name="The Broad Institute Genomics Platform"/>
            <consortium name="The Broad Institute Genome Sequencing Center for Infectious Disease"/>
            <person name="Wu L."/>
            <person name="Ma J."/>
        </authorList>
    </citation>
    <scope>NUCLEOTIDE SEQUENCE [LARGE SCALE GENOMIC DNA]</scope>
    <source>
        <strain evidence="3">JCM 16961</strain>
    </source>
</reference>
<organism evidence="2 3">
    <name type="scientific">Zhihengliuella alba</name>
    <dbReference type="NCBI Taxonomy" id="547018"/>
    <lineage>
        <taxon>Bacteria</taxon>
        <taxon>Bacillati</taxon>
        <taxon>Actinomycetota</taxon>
        <taxon>Actinomycetes</taxon>
        <taxon>Micrococcales</taxon>
        <taxon>Micrococcaceae</taxon>
        <taxon>Zhihengliuella</taxon>
    </lineage>
</organism>
<proteinExistence type="predicted"/>
<dbReference type="Proteomes" id="UP001501536">
    <property type="component" value="Unassembled WGS sequence"/>
</dbReference>